<dbReference type="Proteomes" id="UP000054018">
    <property type="component" value="Unassembled WGS sequence"/>
</dbReference>
<gene>
    <name evidence="4" type="ORF">PISMIDRAFT_158034</name>
</gene>
<keyword evidence="5" id="KW-1185">Reference proteome</keyword>
<evidence type="ECO:0000256" key="1">
    <source>
        <dbReference type="ARBA" id="ARBA00005352"/>
    </source>
</evidence>
<dbReference type="InterPro" id="IPR043987">
    <property type="entry name" value="CCZ1/INTU/HSP4_longin_1"/>
</dbReference>
<evidence type="ECO:0000259" key="3">
    <source>
        <dbReference type="Pfam" id="PF19031"/>
    </source>
</evidence>
<proteinExistence type="inferred from homology"/>
<feature type="region of interest" description="Disordered" evidence="2">
    <location>
        <begin position="281"/>
        <end position="308"/>
    </location>
</feature>
<feature type="region of interest" description="Disordered" evidence="2">
    <location>
        <begin position="120"/>
        <end position="148"/>
    </location>
</feature>
<feature type="compositionally biased region" description="Basic and acidic residues" evidence="2">
    <location>
        <begin position="128"/>
        <end position="139"/>
    </location>
</feature>
<dbReference type="GO" id="GO:0016192">
    <property type="term" value="P:vesicle-mediated transport"/>
    <property type="evidence" value="ECO:0007669"/>
    <property type="project" value="InterPro"/>
</dbReference>
<dbReference type="STRING" id="765257.A0A0C9Z9S4"/>
<dbReference type="Pfam" id="PF19031">
    <property type="entry name" value="Intu_longin_1"/>
    <property type="match status" value="1"/>
</dbReference>
<dbReference type="InterPro" id="IPR013176">
    <property type="entry name" value="Ccz1"/>
</dbReference>
<evidence type="ECO:0000313" key="5">
    <source>
        <dbReference type="Proteomes" id="UP000054018"/>
    </source>
</evidence>
<dbReference type="HOGENOM" id="CLU_012738_0_0_1"/>
<feature type="domain" description="CCZ1/INTU/HSP4 first Longin" evidence="3">
    <location>
        <begin position="40"/>
        <end position="171"/>
    </location>
</feature>
<comment type="similarity">
    <text evidence="1">Belongs to the CCZ1 family.</text>
</comment>
<feature type="compositionally biased region" description="Low complexity" evidence="2">
    <location>
        <begin position="338"/>
        <end position="359"/>
    </location>
</feature>
<accession>A0A0C9Z9S4</accession>
<feature type="region of interest" description="Disordered" evidence="2">
    <location>
        <begin position="337"/>
        <end position="365"/>
    </location>
</feature>
<name>A0A0C9Z9S4_9AGAM</name>
<dbReference type="GO" id="GO:0035658">
    <property type="term" value="C:Mon1-Ccz1 complex"/>
    <property type="evidence" value="ECO:0007669"/>
    <property type="project" value="InterPro"/>
</dbReference>
<dbReference type="EMBL" id="KN833788">
    <property type="protein sequence ID" value="KIK19227.1"/>
    <property type="molecule type" value="Genomic_DNA"/>
</dbReference>
<reference evidence="4 5" key="1">
    <citation type="submission" date="2014-04" db="EMBL/GenBank/DDBJ databases">
        <authorList>
            <consortium name="DOE Joint Genome Institute"/>
            <person name="Kuo A."/>
            <person name="Kohler A."/>
            <person name="Costa M.D."/>
            <person name="Nagy L.G."/>
            <person name="Floudas D."/>
            <person name="Copeland A."/>
            <person name="Barry K.W."/>
            <person name="Cichocki N."/>
            <person name="Veneault-Fourrey C."/>
            <person name="LaButti K."/>
            <person name="Lindquist E.A."/>
            <person name="Lipzen A."/>
            <person name="Lundell T."/>
            <person name="Morin E."/>
            <person name="Murat C."/>
            <person name="Sun H."/>
            <person name="Tunlid A."/>
            <person name="Henrissat B."/>
            <person name="Grigoriev I.V."/>
            <person name="Hibbett D.S."/>
            <person name="Martin F."/>
            <person name="Nordberg H.P."/>
            <person name="Cantor M.N."/>
            <person name="Hua S.X."/>
        </authorList>
    </citation>
    <scope>NUCLEOTIDE SEQUENCE [LARGE SCALE GENOMIC DNA]</scope>
    <source>
        <strain evidence="4 5">441</strain>
    </source>
</reference>
<feature type="compositionally biased region" description="Basic and acidic residues" evidence="2">
    <location>
        <begin position="281"/>
        <end position="293"/>
    </location>
</feature>
<evidence type="ECO:0000313" key="4">
    <source>
        <dbReference type="EMBL" id="KIK19227.1"/>
    </source>
</evidence>
<feature type="compositionally biased region" description="Polar residues" evidence="2">
    <location>
        <begin position="429"/>
        <end position="441"/>
    </location>
</feature>
<sequence>MTRTAAHPPTIPAHMSRTPAALLYLTIYNPTIRPNCTVDEGNEDAREQAQILFYTSRDQATSRDKTLRQVGLAKALIHFTETFQTASSYQNVHSQSRRMVMLSPEPNFWIHAAIELAKTPQAQSSKSKSKDKGKAKEAGSGDTPAPEYYDGSLHDSAVRAHLLRGYEQFKIIHGSFTSILHSHGQQALELQLERFFTIWAWSWDLEADSNLSLDLGPPLHPIYPSILPAIDTFSSHLPEGLETIVLTPEHVAPSSRYTSLHYPTSLARHLISLVSRSHHEANVERLPPERPSEGAELPDNSAGPSTIVDAHASNGFLGATSKGVGVRKWGWPGALLLSRNSGKKSGSTTSVTRSSSPGSLADSSIAPIDQDALNDAISHNSLSSNEPQDKGCPHADLTPSTNGDVSRRDSEQRGLQSLDVETPRPSRAPSPTLTTSEAMSSSRSVADNCKASHGVHFIFFDVFLAPSHGPCATCRHSVALLKRNDIAVALISSDDKDRIPKDIEALASQTSQLLGEIDATLSEDAKRTLDSSLPSASKILQPRDAHLMKSHGYITGGTGLSSHLDLLYDAKELIERQPDNVEVFSRGLTPQHWHVVHREDGRGEIYLQVARKEASLSDVDNVVQKLYKGYA</sequence>
<reference evidence="5" key="2">
    <citation type="submission" date="2015-01" db="EMBL/GenBank/DDBJ databases">
        <title>Evolutionary Origins and Diversification of the Mycorrhizal Mutualists.</title>
        <authorList>
            <consortium name="DOE Joint Genome Institute"/>
            <consortium name="Mycorrhizal Genomics Consortium"/>
            <person name="Kohler A."/>
            <person name="Kuo A."/>
            <person name="Nagy L.G."/>
            <person name="Floudas D."/>
            <person name="Copeland A."/>
            <person name="Barry K.W."/>
            <person name="Cichocki N."/>
            <person name="Veneault-Fourrey C."/>
            <person name="LaButti K."/>
            <person name="Lindquist E.A."/>
            <person name="Lipzen A."/>
            <person name="Lundell T."/>
            <person name="Morin E."/>
            <person name="Murat C."/>
            <person name="Riley R."/>
            <person name="Ohm R."/>
            <person name="Sun H."/>
            <person name="Tunlid A."/>
            <person name="Henrissat B."/>
            <person name="Grigoriev I.V."/>
            <person name="Hibbett D.S."/>
            <person name="Martin F."/>
        </authorList>
    </citation>
    <scope>NUCLEOTIDE SEQUENCE [LARGE SCALE GENOMIC DNA]</scope>
    <source>
        <strain evidence="5">441</strain>
    </source>
</reference>
<dbReference type="AlphaFoldDB" id="A0A0C9Z9S4"/>
<dbReference type="PANTHER" id="PTHR13056:SF0">
    <property type="entry name" value="VACUOLAR FUSION PROTEIN CCZ1 HOMOLOG-RELATED"/>
    <property type="match status" value="1"/>
</dbReference>
<dbReference type="PANTHER" id="PTHR13056">
    <property type="entry name" value="VACUOLAR FUSION PROTEIN CCZ1 HOMOLOG-RELATED"/>
    <property type="match status" value="1"/>
</dbReference>
<evidence type="ECO:0000256" key="2">
    <source>
        <dbReference type="SAM" id="MobiDB-lite"/>
    </source>
</evidence>
<organism evidence="4 5">
    <name type="scientific">Pisolithus microcarpus 441</name>
    <dbReference type="NCBI Taxonomy" id="765257"/>
    <lineage>
        <taxon>Eukaryota</taxon>
        <taxon>Fungi</taxon>
        <taxon>Dikarya</taxon>
        <taxon>Basidiomycota</taxon>
        <taxon>Agaricomycotina</taxon>
        <taxon>Agaricomycetes</taxon>
        <taxon>Agaricomycetidae</taxon>
        <taxon>Boletales</taxon>
        <taxon>Sclerodermatineae</taxon>
        <taxon>Pisolithaceae</taxon>
        <taxon>Pisolithus</taxon>
    </lineage>
</organism>
<feature type="region of interest" description="Disordered" evidence="2">
    <location>
        <begin position="378"/>
        <end position="441"/>
    </location>
</feature>
<protein>
    <recommendedName>
        <fullName evidence="3">CCZ1/INTU/HSP4 first Longin domain-containing protein</fullName>
    </recommendedName>
</protein>
<dbReference type="OrthoDB" id="240546at2759"/>